<dbReference type="SUPFAM" id="SSF48371">
    <property type="entry name" value="ARM repeat"/>
    <property type="match status" value="1"/>
</dbReference>
<dbReference type="Gene3D" id="1.25.10.10">
    <property type="entry name" value="Leucine-rich Repeat Variant"/>
    <property type="match status" value="1"/>
</dbReference>
<evidence type="ECO:0000259" key="2">
    <source>
        <dbReference type="Pfam" id="PF10363"/>
    </source>
</evidence>
<dbReference type="GO" id="GO:0009306">
    <property type="term" value="P:protein secretion"/>
    <property type="evidence" value="ECO:0007669"/>
    <property type="project" value="TreeGrafter"/>
</dbReference>
<reference evidence="3 4" key="1">
    <citation type="submission" date="2015-09" db="EMBL/GenBank/DDBJ databases">
        <title>Draft genome of the parasitic nematode Teladorsagia circumcincta isolate WARC Sus (inbred).</title>
        <authorList>
            <person name="Mitreva M."/>
        </authorList>
    </citation>
    <scope>NUCLEOTIDE SEQUENCE [LARGE SCALE GENOMIC DNA]</scope>
    <source>
        <strain evidence="3 4">S</strain>
    </source>
</reference>
<evidence type="ECO:0000256" key="1">
    <source>
        <dbReference type="ARBA" id="ARBA00005724"/>
    </source>
</evidence>
<name>A0A2G9U7C5_TELCI</name>
<comment type="similarity">
    <text evidence="1">Belongs to the Tango6 family.</text>
</comment>
<gene>
    <name evidence="3" type="ORF">TELCIR_12738</name>
</gene>
<sequence length="270" mass="30296">MRESLADESPVTRGGALLNVGRLIRTRNVDVLIELDKWLFQALKDAIADSDSYVYLAAINALAEAACYGSTYLRELITLFKTFRGSAVTSKSEDVETECSSTADTETIVRSRLCEALGKVFRVLGDMSPVWMEESAGVFLSCLSEKDEIIRASALSALAELILACRGKNIEKYLEEIFYAVEKMLTADLSFLVRRAAVNLLRQIIKSCDTALIEVIGDRLRDLHRDLVHLWRWDSDHVVRLHAELALEELRVIMKTVITQETSCPRPIVL</sequence>
<dbReference type="PANTHER" id="PTHR20959:SF1">
    <property type="entry name" value="TRANSPORT AND GOLGI ORGANIZATION PROTEIN 6 HOMOLOG"/>
    <property type="match status" value="1"/>
</dbReference>
<accession>A0A2G9U7C5</accession>
<protein>
    <submittedName>
        <fullName evidence="3">HEAT repeat protein</fullName>
    </submittedName>
</protein>
<dbReference type="InterPro" id="IPR039600">
    <property type="entry name" value="TANGO6/Rtp1"/>
</dbReference>
<organism evidence="3 4">
    <name type="scientific">Teladorsagia circumcincta</name>
    <name type="common">Brown stomach worm</name>
    <name type="synonym">Ostertagia circumcincta</name>
    <dbReference type="NCBI Taxonomy" id="45464"/>
    <lineage>
        <taxon>Eukaryota</taxon>
        <taxon>Metazoa</taxon>
        <taxon>Ecdysozoa</taxon>
        <taxon>Nematoda</taxon>
        <taxon>Chromadorea</taxon>
        <taxon>Rhabditida</taxon>
        <taxon>Rhabditina</taxon>
        <taxon>Rhabditomorpha</taxon>
        <taxon>Strongyloidea</taxon>
        <taxon>Trichostrongylidae</taxon>
        <taxon>Teladorsagia</taxon>
    </lineage>
</organism>
<dbReference type="InterPro" id="IPR019451">
    <property type="entry name" value="Rtp1_C1"/>
</dbReference>
<dbReference type="Proteomes" id="UP000230423">
    <property type="component" value="Unassembled WGS sequence"/>
</dbReference>
<evidence type="ECO:0000313" key="3">
    <source>
        <dbReference type="EMBL" id="PIO65582.1"/>
    </source>
</evidence>
<dbReference type="PANTHER" id="PTHR20959">
    <property type="entry name" value="TRANSPORT AND GOLGI ORGANIZATION PROTEIN 6 FAMILY MEMBER"/>
    <property type="match status" value="1"/>
</dbReference>
<keyword evidence="4" id="KW-1185">Reference proteome</keyword>
<dbReference type="Pfam" id="PF10363">
    <property type="entry name" value="RTP1_C1"/>
    <property type="match status" value="1"/>
</dbReference>
<dbReference type="OrthoDB" id="39591at2759"/>
<dbReference type="AlphaFoldDB" id="A0A2G9U7C5"/>
<feature type="domain" description="RNA polymerase II assembly factor Rtp1 C-terminal" evidence="2">
    <location>
        <begin position="3"/>
        <end position="127"/>
    </location>
</feature>
<proteinExistence type="inferred from homology"/>
<dbReference type="InterPro" id="IPR011989">
    <property type="entry name" value="ARM-like"/>
</dbReference>
<dbReference type="EMBL" id="KZ348889">
    <property type="protein sequence ID" value="PIO65582.1"/>
    <property type="molecule type" value="Genomic_DNA"/>
</dbReference>
<evidence type="ECO:0000313" key="4">
    <source>
        <dbReference type="Proteomes" id="UP000230423"/>
    </source>
</evidence>
<dbReference type="InterPro" id="IPR016024">
    <property type="entry name" value="ARM-type_fold"/>
</dbReference>